<name>A0A3S0ACG7_9ENTE</name>
<evidence type="ECO:0000313" key="8">
    <source>
        <dbReference type="Proteomes" id="UP000277864"/>
    </source>
</evidence>
<keyword evidence="5 6" id="KW-0472">Membrane</keyword>
<comment type="caution">
    <text evidence="7">The sequence shown here is derived from an EMBL/GenBank/DDBJ whole genome shotgun (WGS) entry which is preliminary data.</text>
</comment>
<feature type="transmembrane region" description="Helical" evidence="6">
    <location>
        <begin position="262"/>
        <end position="280"/>
    </location>
</feature>
<keyword evidence="8" id="KW-1185">Reference proteome</keyword>
<feature type="transmembrane region" description="Helical" evidence="6">
    <location>
        <begin position="83"/>
        <end position="102"/>
    </location>
</feature>
<keyword evidence="3 6" id="KW-0812">Transmembrane</keyword>
<keyword evidence="2" id="KW-1003">Cell membrane</keyword>
<evidence type="ECO:0000256" key="1">
    <source>
        <dbReference type="ARBA" id="ARBA00004651"/>
    </source>
</evidence>
<feature type="transmembrane region" description="Helical" evidence="6">
    <location>
        <begin position="6"/>
        <end position="23"/>
    </location>
</feature>
<dbReference type="Pfam" id="PF02653">
    <property type="entry name" value="BPD_transp_2"/>
    <property type="match status" value="1"/>
</dbReference>
<gene>
    <name evidence="7" type="ORF">C7P63_10065</name>
</gene>
<dbReference type="RefSeq" id="WP_125944027.1">
    <property type="nucleotide sequence ID" value="NZ_PXZH01000008.1"/>
</dbReference>
<dbReference type="PANTHER" id="PTHR32196">
    <property type="entry name" value="ABC TRANSPORTER PERMEASE PROTEIN YPHD-RELATED-RELATED"/>
    <property type="match status" value="1"/>
</dbReference>
<evidence type="ECO:0000256" key="6">
    <source>
        <dbReference type="SAM" id="Phobius"/>
    </source>
</evidence>
<proteinExistence type="predicted"/>
<evidence type="ECO:0000256" key="4">
    <source>
        <dbReference type="ARBA" id="ARBA00022989"/>
    </source>
</evidence>
<dbReference type="OrthoDB" id="9778389at2"/>
<feature type="transmembrane region" description="Helical" evidence="6">
    <location>
        <begin position="236"/>
        <end position="256"/>
    </location>
</feature>
<evidence type="ECO:0000256" key="2">
    <source>
        <dbReference type="ARBA" id="ARBA00022475"/>
    </source>
</evidence>
<organism evidence="7 8">
    <name type="scientific">Vagococcus humatus</name>
    <dbReference type="NCBI Taxonomy" id="1889241"/>
    <lineage>
        <taxon>Bacteria</taxon>
        <taxon>Bacillati</taxon>
        <taxon>Bacillota</taxon>
        <taxon>Bacilli</taxon>
        <taxon>Lactobacillales</taxon>
        <taxon>Enterococcaceae</taxon>
        <taxon>Vagococcus</taxon>
    </lineage>
</organism>
<dbReference type="GO" id="GO:0005886">
    <property type="term" value="C:plasma membrane"/>
    <property type="evidence" value="ECO:0007669"/>
    <property type="project" value="UniProtKB-SubCell"/>
</dbReference>
<dbReference type="CDD" id="cd06574">
    <property type="entry name" value="TM_PBP1_branched-chain-AA_like"/>
    <property type="match status" value="1"/>
</dbReference>
<evidence type="ECO:0000256" key="3">
    <source>
        <dbReference type="ARBA" id="ARBA00022692"/>
    </source>
</evidence>
<dbReference type="Proteomes" id="UP000277864">
    <property type="component" value="Unassembled WGS sequence"/>
</dbReference>
<dbReference type="AlphaFoldDB" id="A0A3S0ACG7"/>
<evidence type="ECO:0000313" key="7">
    <source>
        <dbReference type="EMBL" id="RST88547.1"/>
    </source>
</evidence>
<sequence>MIITTVGQGLIMSILGIGLFLTYRILDFPDMTTEGSFPLGGVVSVTAITYGVSPLLATFLGILAGSLAGLMTALLYTKGKIPVLLSGVLVMTSLHSVMLFIMQKASISLYHFPHIFEYGRGIKGAPSQFELIVIGVVALTILIGLITYFFQTDLGQAYVVTGDNEVMARAMGIQTNRMKTLGLMLSNGIVALSGSLMAQSEGYASLNKGIGVIVIGLASILIGEMLFQELNFTERLLAVVVGSIIYQCVIITLIKLGVNTNYLKIFSSGILTMCLLFPMFQKKVKGGMFV</sequence>
<protein>
    <submittedName>
        <fullName evidence="7">Branched-chain amino acid ABC transporter permease</fullName>
    </submittedName>
</protein>
<comment type="subcellular location">
    <subcellularLocation>
        <location evidence="1">Cell membrane</location>
        <topology evidence="1">Multi-pass membrane protein</topology>
    </subcellularLocation>
</comment>
<feature type="transmembrane region" description="Helical" evidence="6">
    <location>
        <begin position="210"/>
        <end position="227"/>
    </location>
</feature>
<evidence type="ECO:0000256" key="5">
    <source>
        <dbReference type="ARBA" id="ARBA00023136"/>
    </source>
</evidence>
<dbReference type="InterPro" id="IPR001851">
    <property type="entry name" value="ABC_transp_permease"/>
</dbReference>
<feature type="transmembrane region" description="Helical" evidence="6">
    <location>
        <begin position="131"/>
        <end position="150"/>
    </location>
</feature>
<reference evidence="7 8" key="1">
    <citation type="submission" date="2018-03" db="EMBL/GenBank/DDBJ databases">
        <authorList>
            <person name="Gulvik C.A."/>
        </authorList>
    </citation>
    <scope>NUCLEOTIDE SEQUENCE [LARGE SCALE GENOMIC DNA]</scope>
    <source>
        <strain evidence="7 8">JCM 31581</strain>
    </source>
</reference>
<dbReference type="PANTHER" id="PTHR32196:SF69">
    <property type="entry name" value="BRANCHED-CHAIN AMINO ACID TRANSPORT SYSTEM, PERMEASE PROTEIN"/>
    <property type="match status" value="1"/>
</dbReference>
<dbReference type="EMBL" id="PXZH01000008">
    <property type="protein sequence ID" value="RST88547.1"/>
    <property type="molecule type" value="Genomic_DNA"/>
</dbReference>
<dbReference type="GO" id="GO:0022857">
    <property type="term" value="F:transmembrane transporter activity"/>
    <property type="evidence" value="ECO:0007669"/>
    <property type="project" value="InterPro"/>
</dbReference>
<accession>A0A3S0ACG7</accession>
<keyword evidence="4 6" id="KW-1133">Transmembrane helix</keyword>